<dbReference type="PANTHER" id="PTHR45888:SF6">
    <property type="entry name" value="HL01030P-RELATED"/>
    <property type="match status" value="1"/>
</dbReference>
<evidence type="ECO:0000256" key="3">
    <source>
        <dbReference type="ARBA" id="ARBA00022737"/>
    </source>
</evidence>
<gene>
    <name evidence="11" type="primary">SET1_3</name>
    <name evidence="11" type="ORF">BGZ65_005341</name>
</gene>
<comment type="subcellular location">
    <subcellularLocation>
        <location evidence="1">Nucleus</location>
    </subcellularLocation>
</comment>
<organism evidence="11 12">
    <name type="scientific">Modicella reniformis</name>
    <dbReference type="NCBI Taxonomy" id="1440133"/>
    <lineage>
        <taxon>Eukaryota</taxon>
        <taxon>Fungi</taxon>
        <taxon>Fungi incertae sedis</taxon>
        <taxon>Mucoromycota</taxon>
        <taxon>Mortierellomycotina</taxon>
        <taxon>Mortierellomycetes</taxon>
        <taxon>Mortierellales</taxon>
        <taxon>Mortierellaceae</taxon>
        <taxon>Modicella</taxon>
    </lineage>
</organism>
<keyword evidence="2" id="KW-0479">Metal-binding</keyword>
<sequence length="377" mass="42910">MFNARTEDPSQAQEDKEDDGEIELSWKITIMTLSGSHPSDYERDRVFYSDSTRDIVELIIRPPAKENMDRSVRSKQYEHYLHSPSAFFGLDHPVIRRMIRSLSGEKAVASRMWLRYRENQKLLQWQCSEYGCFHQMTTTTTPNRGPTDCNLTTEQFQQLRVEQSSNVALYWNGRRMNTAATSSAAFGDDLRSINRKDSVISGLGHDEDSKEVTDPKNKISEKDFSLHIAIPRDLDNTIPGANRSSTDMEALQVNSDMRVYAMRAFEPDEMILEYVGELISPAVALRRQETYQSQGRGCFMMWCEFHEAVIDATHQGGVARHIRHEGYDNVGKGCDGSHDGTVYARTVVLSTNRSPKVVICASRRLKAGDELTIRYSS</sequence>
<dbReference type="GO" id="GO:0003713">
    <property type="term" value="F:transcription coactivator activity"/>
    <property type="evidence" value="ECO:0007669"/>
    <property type="project" value="TreeGrafter"/>
</dbReference>
<accession>A0A9P6SMB8</accession>
<dbReference type="PANTHER" id="PTHR45888">
    <property type="entry name" value="HL01030P-RELATED"/>
    <property type="match status" value="1"/>
</dbReference>
<keyword evidence="6" id="KW-0805">Transcription regulation</keyword>
<reference evidence="11" key="1">
    <citation type="journal article" date="2020" name="Fungal Divers.">
        <title>Resolving the Mortierellaceae phylogeny through synthesis of multi-gene phylogenetics and phylogenomics.</title>
        <authorList>
            <person name="Vandepol N."/>
            <person name="Liber J."/>
            <person name="Desiro A."/>
            <person name="Na H."/>
            <person name="Kennedy M."/>
            <person name="Barry K."/>
            <person name="Grigoriev I.V."/>
            <person name="Miller A.N."/>
            <person name="O'Donnell K."/>
            <person name="Stajich J.E."/>
            <person name="Bonito G."/>
        </authorList>
    </citation>
    <scope>NUCLEOTIDE SEQUENCE</scope>
    <source>
        <strain evidence="11">MES-2147</strain>
    </source>
</reference>
<keyword evidence="7" id="KW-0804">Transcription</keyword>
<dbReference type="Pfam" id="PF00856">
    <property type="entry name" value="SET"/>
    <property type="match status" value="1"/>
</dbReference>
<evidence type="ECO:0000256" key="7">
    <source>
        <dbReference type="ARBA" id="ARBA00023163"/>
    </source>
</evidence>
<dbReference type="GO" id="GO:0042800">
    <property type="term" value="F:histone H3K4 methyltransferase activity"/>
    <property type="evidence" value="ECO:0007669"/>
    <property type="project" value="TreeGrafter"/>
</dbReference>
<feature type="region of interest" description="Disordered" evidence="9">
    <location>
        <begin position="1"/>
        <end position="20"/>
    </location>
</feature>
<dbReference type="InterPro" id="IPR001214">
    <property type="entry name" value="SET_dom"/>
</dbReference>
<evidence type="ECO:0000256" key="9">
    <source>
        <dbReference type="SAM" id="MobiDB-lite"/>
    </source>
</evidence>
<keyword evidence="12" id="KW-1185">Reference proteome</keyword>
<keyword evidence="8" id="KW-0539">Nucleus</keyword>
<dbReference type="GO" id="GO:0044666">
    <property type="term" value="C:MLL3/4 complex"/>
    <property type="evidence" value="ECO:0007669"/>
    <property type="project" value="TreeGrafter"/>
</dbReference>
<dbReference type="Gene3D" id="2.170.270.10">
    <property type="entry name" value="SET domain"/>
    <property type="match status" value="1"/>
</dbReference>
<dbReference type="PROSITE" id="PS50280">
    <property type="entry name" value="SET"/>
    <property type="match status" value="1"/>
</dbReference>
<protein>
    <submittedName>
        <fullName evidence="11">Histone methyltransferase set1</fullName>
    </submittedName>
</protein>
<keyword evidence="3" id="KW-0677">Repeat</keyword>
<name>A0A9P6SMB8_9FUNG</name>
<keyword evidence="4" id="KW-0863">Zinc-finger</keyword>
<evidence type="ECO:0000256" key="8">
    <source>
        <dbReference type="ARBA" id="ARBA00023242"/>
    </source>
</evidence>
<evidence type="ECO:0000313" key="11">
    <source>
        <dbReference type="EMBL" id="KAF9980262.1"/>
    </source>
</evidence>
<evidence type="ECO:0000256" key="1">
    <source>
        <dbReference type="ARBA" id="ARBA00004123"/>
    </source>
</evidence>
<dbReference type="SUPFAM" id="SSF82199">
    <property type="entry name" value="SET domain"/>
    <property type="match status" value="1"/>
</dbReference>
<proteinExistence type="predicted"/>
<dbReference type="GO" id="GO:0008270">
    <property type="term" value="F:zinc ion binding"/>
    <property type="evidence" value="ECO:0007669"/>
    <property type="project" value="UniProtKB-KW"/>
</dbReference>
<evidence type="ECO:0000256" key="5">
    <source>
        <dbReference type="ARBA" id="ARBA00022833"/>
    </source>
</evidence>
<evidence type="ECO:0000259" key="10">
    <source>
        <dbReference type="PROSITE" id="PS50280"/>
    </source>
</evidence>
<evidence type="ECO:0000256" key="4">
    <source>
        <dbReference type="ARBA" id="ARBA00022771"/>
    </source>
</evidence>
<keyword evidence="5" id="KW-0862">Zinc</keyword>
<dbReference type="EMBL" id="JAAAHW010003877">
    <property type="protein sequence ID" value="KAF9980262.1"/>
    <property type="molecule type" value="Genomic_DNA"/>
</dbReference>
<dbReference type="GO" id="GO:0032259">
    <property type="term" value="P:methylation"/>
    <property type="evidence" value="ECO:0007669"/>
    <property type="project" value="UniProtKB-KW"/>
</dbReference>
<feature type="domain" description="SET" evidence="10">
    <location>
        <begin position="249"/>
        <end position="376"/>
    </location>
</feature>
<dbReference type="InterPro" id="IPR046341">
    <property type="entry name" value="SET_dom_sf"/>
</dbReference>
<evidence type="ECO:0000313" key="12">
    <source>
        <dbReference type="Proteomes" id="UP000749646"/>
    </source>
</evidence>
<keyword evidence="11" id="KW-0808">Transferase</keyword>
<dbReference type="OrthoDB" id="2448213at2759"/>
<dbReference type="GO" id="GO:0045944">
    <property type="term" value="P:positive regulation of transcription by RNA polymerase II"/>
    <property type="evidence" value="ECO:0007669"/>
    <property type="project" value="TreeGrafter"/>
</dbReference>
<evidence type="ECO:0000256" key="6">
    <source>
        <dbReference type="ARBA" id="ARBA00023015"/>
    </source>
</evidence>
<evidence type="ECO:0000256" key="2">
    <source>
        <dbReference type="ARBA" id="ARBA00022723"/>
    </source>
</evidence>
<comment type="caution">
    <text evidence="11">The sequence shown here is derived from an EMBL/GenBank/DDBJ whole genome shotgun (WGS) entry which is preliminary data.</text>
</comment>
<keyword evidence="11" id="KW-0489">Methyltransferase</keyword>
<dbReference type="Proteomes" id="UP000749646">
    <property type="component" value="Unassembled WGS sequence"/>
</dbReference>
<dbReference type="AlphaFoldDB" id="A0A9P6SMB8"/>